<gene>
    <name evidence="2" type="ORF">GA0070561_4159</name>
</gene>
<dbReference type="EMBL" id="FMCR01000004">
    <property type="protein sequence ID" value="SCF19481.1"/>
    <property type="molecule type" value="Genomic_DNA"/>
</dbReference>
<evidence type="ECO:0000313" key="3">
    <source>
        <dbReference type="Proteomes" id="UP000198864"/>
    </source>
</evidence>
<feature type="chain" id="PRO_5008709153" evidence="1">
    <location>
        <begin position="26"/>
        <end position="311"/>
    </location>
</feature>
<protein>
    <submittedName>
        <fullName evidence="2">Uncharacterized protein</fullName>
    </submittedName>
</protein>
<evidence type="ECO:0000256" key="1">
    <source>
        <dbReference type="SAM" id="SignalP"/>
    </source>
</evidence>
<organism evidence="2 3">
    <name type="scientific">Micromonospora saelicesensis</name>
    <dbReference type="NCBI Taxonomy" id="285676"/>
    <lineage>
        <taxon>Bacteria</taxon>
        <taxon>Bacillati</taxon>
        <taxon>Actinomycetota</taxon>
        <taxon>Actinomycetes</taxon>
        <taxon>Micromonosporales</taxon>
        <taxon>Micromonosporaceae</taxon>
        <taxon>Micromonospora</taxon>
    </lineage>
</organism>
<keyword evidence="1" id="KW-0732">Signal</keyword>
<dbReference type="RefSeq" id="WP_091402524.1">
    <property type="nucleotide sequence ID" value="NZ_FMCR01000004.1"/>
</dbReference>
<feature type="signal peptide" evidence="1">
    <location>
        <begin position="1"/>
        <end position="25"/>
    </location>
</feature>
<sequence length="311" mass="32591">MLHKTGTLLTAALLGLTATIGGASAATAAPADTTSAAVSLGNLILEPTERGYRGAIPLTVTNTGSETDYFYLRLREPVPGSFPSGEFGCDAAELTPGDDRRTFGCGLTADGGSSLAPGETVQVALKFDVLTNPRTYAMRMGGGWVEVHSAQGGLVARESFNARFRSTTGSLTNPRLYVQDTQPNAAITAVGRATIDPENSGNLRLPVTVRYRGDAPHLSLYLKASPLPTGSVIQYTIPSEGPAMSDTTSVPGRRMMQGESRSFDVIISPPTDPADSQDIITLEVSAFWYGDVDADPSDNTAQTTLAVATNS</sequence>
<name>A0A1C4YGL2_9ACTN</name>
<reference evidence="2 3" key="1">
    <citation type="submission" date="2016-06" db="EMBL/GenBank/DDBJ databases">
        <authorList>
            <person name="Kjaerup R.B."/>
            <person name="Dalgaard T.S."/>
            <person name="Juul-Madsen H.R."/>
        </authorList>
    </citation>
    <scope>NUCLEOTIDE SEQUENCE [LARGE SCALE GENOMIC DNA]</scope>
    <source>
        <strain evidence="2 3">DSM 44871</strain>
    </source>
</reference>
<dbReference type="Proteomes" id="UP000198864">
    <property type="component" value="Unassembled WGS sequence"/>
</dbReference>
<proteinExistence type="predicted"/>
<accession>A0A1C4YGL2</accession>
<evidence type="ECO:0000313" key="2">
    <source>
        <dbReference type="EMBL" id="SCF19481.1"/>
    </source>
</evidence>
<dbReference type="AlphaFoldDB" id="A0A1C4YGL2"/>